<accession>A0ABY7WEM8</accession>
<protein>
    <submittedName>
        <fullName evidence="3">Molybdopterin-dependent oxidoreductase</fullName>
    </submittedName>
</protein>
<evidence type="ECO:0000256" key="1">
    <source>
        <dbReference type="SAM" id="SignalP"/>
    </source>
</evidence>
<reference evidence="3 4" key="1">
    <citation type="submission" date="2023-02" db="EMBL/GenBank/DDBJ databases">
        <title>Genome sequence of Sphingobacterium sp. KACC 22765.</title>
        <authorList>
            <person name="Kim S."/>
            <person name="Heo J."/>
            <person name="Kwon S.-W."/>
        </authorList>
    </citation>
    <scope>NUCLEOTIDE SEQUENCE [LARGE SCALE GENOMIC DNA]</scope>
    <source>
        <strain evidence="3 4">KACC 22765</strain>
    </source>
</reference>
<gene>
    <name evidence="3" type="ORF">PQ465_10955</name>
</gene>
<dbReference type="EMBL" id="CP117880">
    <property type="protein sequence ID" value="WDF66823.1"/>
    <property type="molecule type" value="Genomic_DNA"/>
</dbReference>
<dbReference type="InterPro" id="IPR000572">
    <property type="entry name" value="OxRdtase_Mopterin-bd_dom"/>
</dbReference>
<dbReference type="RefSeq" id="WP_274265563.1">
    <property type="nucleotide sequence ID" value="NZ_CP117880.1"/>
</dbReference>
<name>A0ABY7WEM8_9SPHI</name>
<evidence type="ECO:0000259" key="2">
    <source>
        <dbReference type="Pfam" id="PF00174"/>
    </source>
</evidence>
<dbReference type="Proteomes" id="UP001221558">
    <property type="component" value="Chromosome"/>
</dbReference>
<feature type="signal peptide" evidence="1">
    <location>
        <begin position="1"/>
        <end position="24"/>
    </location>
</feature>
<organism evidence="3 4">
    <name type="scientific">Sphingobacterium oryzagri</name>
    <dbReference type="NCBI Taxonomy" id="3025669"/>
    <lineage>
        <taxon>Bacteria</taxon>
        <taxon>Pseudomonadati</taxon>
        <taxon>Bacteroidota</taxon>
        <taxon>Sphingobacteriia</taxon>
        <taxon>Sphingobacteriales</taxon>
        <taxon>Sphingobacteriaceae</taxon>
        <taxon>Sphingobacterium</taxon>
    </lineage>
</organism>
<feature type="domain" description="Oxidoreductase molybdopterin-binding" evidence="2">
    <location>
        <begin position="29"/>
        <end position="146"/>
    </location>
</feature>
<dbReference type="Gene3D" id="3.90.420.10">
    <property type="entry name" value="Oxidoreductase, molybdopterin-binding domain"/>
    <property type="match status" value="1"/>
</dbReference>
<dbReference type="Pfam" id="PF00174">
    <property type="entry name" value="Oxidored_molyb"/>
    <property type="match status" value="1"/>
</dbReference>
<dbReference type="InterPro" id="IPR036374">
    <property type="entry name" value="OxRdtase_Mopterin-bd_sf"/>
</dbReference>
<keyword evidence="1" id="KW-0732">Signal</keyword>
<evidence type="ECO:0000313" key="3">
    <source>
        <dbReference type="EMBL" id="WDF66823.1"/>
    </source>
</evidence>
<feature type="chain" id="PRO_5047470265" evidence="1">
    <location>
        <begin position="25"/>
        <end position="168"/>
    </location>
</feature>
<sequence>MVKLTYIRCVLLFIVTSLSSWSYAQQHEVLTVNGEVNKPLSLSLDDLRKMPLEEIQWTDRDQQQKINKGVSVSAILALAGAPTGSSLRGENIRKFLLVSCADGYEVVFSLAELDDSFSDKKAILAFEENGRELPLAKGPLRLVIPGEKKPARSCFQVTQLHIGTASID</sequence>
<evidence type="ECO:0000313" key="4">
    <source>
        <dbReference type="Proteomes" id="UP001221558"/>
    </source>
</evidence>
<keyword evidence="4" id="KW-1185">Reference proteome</keyword>
<dbReference type="SUPFAM" id="SSF56524">
    <property type="entry name" value="Oxidoreductase molybdopterin-binding domain"/>
    <property type="match status" value="1"/>
</dbReference>
<proteinExistence type="predicted"/>